<reference evidence="3" key="2">
    <citation type="submission" date="2009-11" db="EMBL/GenBank/DDBJ databases">
        <title>The Genome Sequence of Allomyces macrogynus strain ATCC 38327.</title>
        <authorList>
            <consortium name="The Broad Institute Genome Sequencing Platform"/>
            <person name="Russ C."/>
            <person name="Cuomo C."/>
            <person name="Shea T."/>
            <person name="Young S.K."/>
            <person name="Zeng Q."/>
            <person name="Koehrsen M."/>
            <person name="Haas B."/>
            <person name="Borodovsky M."/>
            <person name="Guigo R."/>
            <person name="Alvarado L."/>
            <person name="Berlin A."/>
            <person name="Borenstein D."/>
            <person name="Chen Z."/>
            <person name="Engels R."/>
            <person name="Freedman E."/>
            <person name="Gellesch M."/>
            <person name="Goldberg J."/>
            <person name="Griggs A."/>
            <person name="Gujja S."/>
            <person name="Heiman D."/>
            <person name="Hepburn T."/>
            <person name="Howarth C."/>
            <person name="Jen D."/>
            <person name="Larson L."/>
            <person name="Lewis B."/>
            <person name="Mehta T."/>
            <person name="Park D."/>
            <person name="Pearson M."/>
            <person name="Roberts A."/>
            <person name="Saif S."/>
            <person name="Shenoy N."/>
            <person name="Sisk P."/>
            <person name="Stolte C."/>
            <person name="Sykes S."/>
            <person name="Walk T."/>
            <person name="White J."/>
            <person name="Yandava C."/>
            <person name="Burger G."/>
            <person name="Gray M.W."/>
            <person name="Holland P.W.H."/>
            <person name="King N."/>
            <person name="Lang F.B.F."/>
            <person name="Roger A.J."/>
            <person name="Ruiz-Trillo I."/>
            <person name="Lander E."/>
            <person name="Nusbaum C."/>
        </authorList>
    </citation>
    <scope>NUCLEOTIDE SEQUENCE [LARGE SCALE GENOMIC DNA]</scope>
    <source>
        <strain evidence="3">ATCC 38327</strain>
    </source>
</reference>
<dbReference type="AlphaFoldDB" id="A0A0L0RXM9"/>
<dbReference type="Proteomes" id="UP000054350">
    <property type="component" value="Unassembled WGS sequence"/>
</dbReference>
<organism evidence="2 3">
    <name type="scientific">Allomyces macrogynus (strain ATCC 38327)</name>
    <name type="common">Allomyces javanicus var. macrogynus</name>
    <dbReference type="NCBI Taxonomy" id="578462"/>
    <lineage>
        <taxon>Eukaryota</taxon>
        <taxon>Fungi</taxon>
        <taxon>Fungi incertae sedis</taxon>
        <taxon>Blastocladiomycota</taxon>
        <taxon>Blastocladiomycetes</taxon>
        <taxon>Blastocladiales</taxon>
        <taxon>Blastocladiaceae</taxon>
        <taxon>Allomyces</taxon>
    </lineage>
</organism>
<sequence>MAAVTRIRARVPFPNILVALLAVLAITLGAATPRAPAVHAVPATNAFEVDVCAVLEDPDDHPECRNMKCAMLVPGSSEHWTCLQELRRGEAQRAATGEDKGKSNVSYESAVLVSRSQTEVFGAQLVG</sequence>
<accession>A0A0L0RXM9</accession>
<evidence type="ECO:0000313" key="2">
    <source>
        <dbReference type="EMBL" id="KNE55132.1"/>
    </source>
</evidence>
<reference evidence="2 3" key="1">
    <citation type="submission" date="2009-11" db="EMBL/GenBank/DDBJ databases">
        <title>Annotation of Allomyces macrogynus ATCC 38327.</title>
        <authorList>
            <consortium name="The Broad Institute Genome Sequencing Platform"/>
            <person name="Russ C."/>
            <person name="Cuomo C."/>
            <person name="Burger G."/>
            <person name="Gray M.W."/>
            <person name="Holland P.W.H."/>
            <person name="King N."/>
            <person name="Lang F.B.F."/>
            <person name="Roger A.J."/>
            <person name="Ruiz-Trillo I."/>
            <person name="Young S.K."/>
            <person name="Zeng Q."/>
            <person name="Gargeya S."/>
            <person name="Fitzgerald M."/>
            <person name="Haas B."/>
            <person name="Abouelleil A."/>
            <person name="Alvarado L."/>
            <person name="Arachchi H.M."/>
            <person name="Berlin A."/>
            <person name="Chapman S.B."/>
            <person name="Gearin G."/>
            <person name="Goldberg J."/>
            <person name="Griggs A."/>
            <person name="Gujja S."/>
            <person name="Hansen M."/>
            <person name="Heiman D."/>
            <person name="Howarth C."/>
            <person name="Larimer J."/>
            <person name="Lui A."/>
            <person name="MacDonald P.J.P."/>
            <person name="McCowen C."/>
            <person name="Montmayeur A."/>
            <person name="Murphy C."/>
            <person name="Neiman D."/>
            <person name="Pearson M."/>
            <person name="Priest M."/>
            <person name="Roberts A."/>
            <person name="Saif S."/>
            <person name="Shea T."/>
            <person name="Sisk P."/>
            <person name="Stolte C."/>
            <person name="Sykes S."/>
            <person name="Wortman J."/>
            <person name="Nusbaum C."/>
            <person name="Birren B."/>
        </authorList>
    </citation>
    <scope>NUCLEOTIDE SEQUENCE [LARGE SCALE GENOMIC DNA]</scope>
    <source>
        <strain evidence="2 3">ATCC 38327</strain>
    </source>
</reference>
<gene>
    <name evidence="2" type="ORF">AMAG_17742</name>
</gene>
<proteinExistence type="predicted"/>
<keyword evidence="3" id="KW-1185">Reference proteome</keyword>
<evidence type="ECO:0000313" key="3">
    <source>
        <dbReference type="Proteomes" id="UP000054350"/>
    </source>
</evidence>
<feature type="chain" id="PRO_5005547758" evidence="1">
    <location>
        <begin position="32"/>
        <end position="127"/>
    </location>
</feature>
<keyword evidence="1" id="KW-0732">Signal</keyword>
<evidence type="ECO:0000256" key="1">
    <source>
        <dbReference type="SAM" id="SignalP"/>
    </source>
</evidence>
<protein>
    <submittedName>
        <fullName evidence="2">Uncharacterized protein</fullName>
    </submittedName>
</protein>
<dbReference type="VEuPathDB" id="FungiDB:AMAG_17742"/>
<dbReference type="OrthoDB" id="5575894at2759"/>
<name>A0A0L0RXM9_ALLM3</name>
<feature type="signal peptide" evidence="1">
    <location>
        <begin position="1"/>
        <end position="31"/>
    </location>
</feature>
<dbReference type="EMBL" id="GG745329">
    <property type="protein sequence ID" value="KNE55132.1"/>
    <property type="molecule type" value="Genomic_DNA"/>
</dbReference>